<evidence type="ECO:0000313" key="10">
    <source>
        <dbReference type="Proteomes" id="UP000235916"/>
    </source>
</evidence>
<dbReference type="GO" id="GO:0005886">
    <property type="term" value="C:plasma membrane"/>
    <property type="evidence" value="ECO:0007669"/>
    <property type="project" value="TreeGrafter"/>
</dbReference>
<reference evidence="9 10" key="1">
    <citation type="submission" date="2018-01" db="EMBL/GenBank/DDBJ databases">
        <title>Draft genome sequence of Paucibacter aquatile CR182 isolated from freshwater of the Nakdong River.</title>
        <authorList>
            <person name="Choi A."/>
            <person name="Chung E.J."/>
        </authorList>
    </citation>
    <scope>NUCLEOTIDE SEQUENCE [LARGE SCALE GENOMIC DNA]</scope>
    <source>
        <strain evidence="9 10">CR182</strain>
    </source>
</reference>
<dbReference type="Pfam" id="PF00672">
    <property type="entry name" value="HAMP"/>
    <property type="match status" value="1"/>
</dbReference>
<dbReference type="PANTHER" id="PTHR43531">
    <property type="entry name" value="PROTEIN ICFG"/>
    <property type="match status" value="1"/>
</dbReference>
<comment type="caution">
    <text evidence="9">The sequence shown here is derived from an EMBL/GenBank/DDBJ whole genome shotgun (WGS) entry which is preliminary data.</text>
</comment>
<dbReference type="PRINTS" id="PR00260">
    <property type="entry name" value="CHEMTRNSDUCR"/>
</dbReference>
<organism evidence="9 10">
    <name type="scientific">Kinneretia aquatilis</name>
    <dbReference type="NCBI Taxonomy" id="2070761"/>
    <lineage>
        <taxon>Bacteria</taxon>
        <taxon>Pseudomonadati</taxon>
        <taxon>Pseudomonadota</taxon>
        <taxon>Betaproteobacteria</taxon>
        <taxon>Burkholderiales</taxon>
        <taxon>Sphaerotilaceae</taxon>
        <taxon>Roseateles</taxon>
    </lineage>
</organism>
<evidence type="ECO:0000259" key="7">
    <source>
        <dbReference type="PROSITE" id="PS50111"/>
    </source>
</evidence>
<dbReference type="PROSITE" id="PS50885">
    <property type="entry name" value="HAMP"/>
    <property type="match status" value="1"/>
</dbReference>
<evidence type="ECO:0000256" key="1">
    <source>
        <dbReference type="ARBA" id="ARBA00004370"/>
    </source>
</evidence>
<gene>
    <name evidence="9" type="ORF">C1O66_18875</name>
</gene>
<dbReference type="GO" id="GO:0006935">
    <property type="term" value="P:chemotaxis"/>
    <property type="evidence" value="ECO:0007669"/>
    <property type="project" value="InterPro"/>
</dbReference>
<dbReference type="AlphaFoldDB" id="A0A2N8L121"/>
<feature type="transmembrane region" description="Helical" evidence="6">
    <location>
        <begin position="12"/>
        <end position="32"/>
    </location>
</feature>
<feature type="compositionally biased region" description="Low complexity" evidence="5">
    <location>
        <begin position="566"/>
        <end position="584"/>
    </location>
</feature>
<name>A0A2N8L121_9BURK</name>
<feature type="domain" description="HAMP" evidence="8">
    <location>
        <begin position="213"/>
        <end position="265"/>
    </location>
</feature>
<dbReference type="RefSeq" id="WP_102769308.1">
    <property type="nucleotide sequence ID" value="NZ_POSP01000003.1"/>
</dbReference>
<keyword evidence="2" id="KW-0488">Methylation</keyword>
<dbReference type="PANTHER" id="PTHR43531:SF14">
    <property type="entry name" value="METHYL-ACCEPTING CHEMOTAXIS PROTEIN I-RELATED"/>
    <property type="match status" value="1"/>
</dbReference>
<evidence type="ECO:0000313" key="9">
    <source>
        <dbReference type="EMBL" id="PND39391.1"/>
    </source>
</evidence>
<dbReference type="Pfam" id="PF00015">
    <property type="entry name" value="MCPsignal"/>
    <property type="match status" value="1"/>
</dbReference>
<evidence type="ECO:0000256" key="4">
    <source>
        <dbReference type="PROSITE-ProRule" id="PRU00284"/>
    </source>
</evidence>
<evidence type="ECO:0000256" key="3">
    <source>
        <dbReference type="ARBA" id="ARBA00029447"/>
    </source>
</evidence>
<dbReference type="SMART" id="SM00283">
    <property type="entry name" value="MA"/>
    <property type="match status" value="1"/>
</dbReference>
<comment type="subcellular location">
    <subcellularLocation>
        <location evidence="1">Membrane</location>
    </subcellularLocation>
</comment>
<evidence type="ECO:0000259" key="8">
    <source>
        <dbReference type="PROSITE" id="PS50885"/>
    </source>
</evidence>
<keyword evidence="6" id="KW-0812">Transmembrane</keyword>
<dbReference type="InterPro" id="IPR047347">
    <property type="entry name" value="YvaQ-like_sensor"/>
</dbReference>
<dbReference type="CDD" id="cd11386">
    <property type="entry name" value="MCP_signal"/>
    <property type="match status" value="1"/>
</dbReference>
<dbReference type="PROSITE" id="PS50111">
    <property type="entry name" value="CHEMOTAXIS_TRANSDUC_2"/>
    <property type="match status" value="1"/>
</dbReference>
<dbReference type="InterPro" id="IPR051310">
    <property type="entry name" value="MCP_chemotaxis"/>
</dbReference>
<dbReference type="Pfam" id="PF12729">
    <property type="entry name" value="4HB_MCP_1"/>
    <property type="match status" value="1"/>
</dbReference>
<keyword evidence="10" id="KW-1185">Reference proteome</keyword>
<dbReference type="OrthoDB" id="9763018at2"/>
<dbReference type="Proteomes" id="UP000235916">
    <property type="component" value="Unassembled WGS sequence"/>
</dbReference>
<dbReference type="InterPro" id="IPR004089">
    <property type="entry name" value="MCPsignal_dom"/>
</dbReference>
<proteinExistence type="inferred from homology"/>
<keyword evidence="6" id="KW-1133">Transmembrane helix</keyword>
<feature type="domain" description="Methyl-accepting transducer" evidence="7">
    <location>
        <begin position="270"/>
        <end position="499"/>
    </location>
</feature>
<dbReference type="EMBL" id="POSP01000003">
    <property type="protein sequence ID" value="PND39391.1"/>
    <property type="molecule type" value="Genomic_DNA"/>
</dbReference>
<dbReference type="SUPFAM" id="SSF58104">
    <property type="entry name" value="Methyl-accepting chemotaxis protein (MCP) signaling domain"/>
    <property type="match status" value="1"/>
</dbReference>
<dbReference type="InterPro" id="IPR024478">
    <property type="entry name" value="HlyB_4HB_MCP"/>
</dbReference>
<dbReference type="Gene3D" id="1.10.287.950">
    <property type="entry name" value="Methyl-accepting chemotaxis protein"/>
    <property type="match status" value="1"/>
</dbReference>
<evidence type="ECO:0000256" key="2">
    <source>
        <dbReference type="ARBA" id="ARBA00022481"/>
    </source>
</evidence>
<protein>
    <submittedName>
        <fullName evidence="9">Methyl-accepting chemotaxis protein</fullName>
    </submittedName>
</protein>
<dbReference type="GO" id="GO:0007165">
    <property type="term" value="P:signal transduction"/>
    <property type="evidence" value="ECO:0007669"/>
    <property type="project" value="UniProtKB-KW"/>
</dbReference>
<keyword evidence="4" id="KW-0807">Transducer</keyword>
<dbReference type="CDD" id="cd19411">
    <property type="entry name" value="MCP2201-like_sensor"/>
    <property type="match status" value="1"/>
</dbReference>
<dbReference type="FunFam" id="1.10.287.950:FF:000001">
    <property type="entry name" value="Methyl-accepting chemotaxis sensory transducer"/>
    <property type="match status" value="1"/>
</dbReference>
<evidence type="ECO:0000256" key="6">
    <source>
        <dbReference type="SAM" id="Phobius"/>
    </source>
</evidence>
<sequence length="595" mass="63824">MKLIASLGITQRLYLVSALVCSSLAAVTVYAWSNLGSVTATARQTETVRVPQLSRMSQMELNMTRASLQLRHAILARSPEEQAKALADISTRRQLIQEELDGFEKHLSTSQGRQMFASLPAKLQSFWQTAEQDIRLLEAGQKAEAFAHLAEQTVPKRNEVLAVLEPLVDYQTELLVHDLQDVETRTAQIERGLEALVIGCIVLLLSSTFLIGRGLRQRVGLARQVAERVRDGDLSPVPADERRDEFSPLLQALQQMQSGLSELVTQVRGSSESVATASNEIAQGNLELSSRTEEQASALQQTAASMEQLGATVRQNSENAQQANQLAQGASLVATKGGHVVGQVVSTMKEINEASQRIADIISVIDGIAFQTNILALNAAVESARAGEQGRGFAVVASEVRHLAQRSAEAAKEIKSLITASVERVEKGTLLVDEAGATMDEVVRAIQRVTDIMGEISAASVEQNAGMSQISDAVTQMDHTTQQNAALVEESAAAADSLRSQAAGLVQSVAVFRLSEQAQQPAAAEFKAVAHKRTFQPAAAANAGWAGQERRSAERAQNVVRPEFKASSAAPVAAPRAQASKSAATGTHDAQWESF</sequence>
<evidence type="ECO:0000256" key="5">
    <source>
        <dbReference type="SAM" id="MobiDB-lite"/>
    </source>
</evidence>
<feature type="region of interest" description="Disordered" evidence="5">
    <location>
        <begin position="562"/>
        <end position="595"/>
    </location>
</feature>
<dbReference type="InterPro" id="IPR004090">
    <property type="entry name" value="Chemotax_Me-accpt_rcpt"/>
</dbReference>
<comment type="similarity">
    <text evidence="3">Belongs to the methyl-accepting chemotaxis (MCP) protein family.</text>
</comment>
<keyword evidence="6" id="KW-0472">Membrane</keyword>
<dbReference type="SMART" id="SM00304">
    <property type="entry name" value="HAMP"/>
    <property type="match status" value="1"/>
</dbReference>
<accession>A0A2N8L121</accession>
<dbReference type="InterPro" id="IPR003660">
    <property type="entry name" value="HAMP_dom"/>
</dbReference>
<dbReference type="GO" id="GO:0004888">
    <property type="term" value="F:transmembrane signaling receptor activity"/>
    <property type="evidence" value="ECO:0007669"/>
    <property type="project" value="InterPro"/>
</dbReference>